<accession>A0ABY7PVQ4</accession>
<organism evidence="1 2">
    <name type="scientific">Hymenobacter yonginensis</name>
    <dbReference type="NCBI Taxonomy" id="748197"/>
    <lineage>
        <taxon>Bacteria</taxon>
        <taxon>Pseudomonadati</taxon>
        <taxon>Bacteroidota</taxon>
        <taxon>Cytophagia</taxon>
        <taxon>Cytophagales</taxon>
        <taxon>Hymenobacteraceae</taxon>
        <taxon>Hymenobacter</taxon>
    </lineage>
</organism>
<sequence>MNTFLTEGLTIPKGHIVNSDTDITNQIRKLPNQHIRPDGALLQVHTCVGRRSNKP</sequence>
<protein>
    <submittedName>
        <fullName evidence="1">Uncharacterized protein</fullName>
    </submittedName>
</protein>
<dbReference type="Proteomes" id="UP001211872">
    <property type="component" value="Plasmid unnamed2"/>
</dbReference>
<proteinExistence type="predicted"/>
<evidence type="ECO:0000313" key="1">
    <source>
        <dbReference type="EMBL" id="WBO86765.1"/>
    </source>
</evidence>
<keyword evidence="2" id="KW-1185">Reference proteome</keyword>
<reference evidence="1 2" key="1">
    <citation type="journal article" date="2011" name="Int. J. Syst. Evol. Microbiol.">
        <title>Hymenobacter yonginensis sp. nov., isolated from a mesotrophic artificial lake.</title>
        <authorList>
            <person name="Joung Y."/>
            <person name="Cho S.H."/>
            <person name="Kim H."/>
            <person name="Kim S.B."/>
            <person name="Joh K."/>
        </authorList>
    </citation>
    <scope>NUCLEOTIDE SEQUENCE [LARGE SCALE GENOMIC DNA]</scope>
    <source>
        <strain evidence="1 2">KCTC 22745</strain>
    </source>
</reference>
<dbReference type="EMBL" id="CP115397">
    <property type="protein sequence ID" value="WBO86765.1"/>
    <property type="molecule type" value="Genomic_DNA"/>
</dbReference>
<geneLocation type="plasmid" evidence="1 2">
    <name>unnamed2</name>
</geneLocation>
<dbReference type="RefSeq" id="WP_270129436.1">
    <property type="nucleotide sequence ID" value="NZ_CP115397.1"/>
</dbReference>
<evidence type="ECO:0000313" key="2">
    <source>
        <dbReference type="Proteomes" id="UP001211872"/>
    </source>
</evidence>
<keyword evidence="1" id="KW-0614">Plasmid</keyword>
<gene>
    <name evidence="1" type="ORF">O9Z63_21010</name>
</gene>
<name>A0ABY7PVQ4_9BACT</name>